<gene>
    <name evidence="1" type="ORF">DFR70_10732</name>
</gene>
<comment type="caution">
    <text evidence="1">The sequence shown here is derived from an EMBL/GenBank/DDBJ whole genome shotgun (WGS) entry which is preliminary data.</text>
</comment>
<evidence type="ECO:0000313" key="2">
    <source>
        <dbReference type="Proteomes" id="UP000247569"/>
    </source>
</evidence>
<sequence length="64" mass="7457">MIERLAEMIERQAEMILRRAEMIERQADMVGHQAEMTSATCDHAPHLYEWQLQPHCPNMFGESG</sequence>
<dbReference type="Proteomes" id="UP000247569">
    <property type="component" value="Unassembled WGS sequence"/>
</dbReference>
<proteinExistence type="predicted"/>
<protein>
    <submittedName>
        <fullName evidence="1">Uncharacterized protein</fullName>
    </submittedName>
</protein>
<dbReference type="EMBL" id="QJKF01000007">
    <property type="protein sequence ID" value="PXX62165.1"/>
    <property type="molecule type" value="Genomic_DNA"/>
</dbReference>
<organism evidence="1 2">
    <name type="scientific">Nocardia tenerifensis</name>
    <dbReference type="NCBI Taxonomy" id="228006"/>
    <lineage>
        <taxon>Bacteria</taxon>
        <taxon>Bacillati</taxon>
        <taxon>Actinomycetota</taxon>
        <taxon>Actinomycetes</taxon>
        <taxon>Mycobacteriales</taxon>
        <taxon>Nocardiaceae</taxon>
        <taxon>Nocardia</taxon>
    </lineage>
</organism>
<keyword evidence="2" id="KW-1185">Reference proteome</keyword>
<dbReference type="AlphaFoldDB" id="A0A318JXX4"/>
<evidence type="ECO:0000313" key="1">
    <source>
        <dbReference type="EMBL" id="PXX62165.1"/>
    </source>
</evidence>
<name>A0A318JXX4_9NOCA</name>
<dbReference type="RefSeq" id="WP_169335875.1">
    <property type="nucleotide sequence ID" value="NZ_QJKF01000007.1"/>
</dbReference>
<reference evidence="1 2" key="1">
    <citation type="submission" date="2018-05" db="EMBL/GenBank/DDBJ databases">
        <title>Genomic Encyclopedia of Type Strains, Phase IV (KMG-IV): sequencing the most valuable type-strain genomes for metagenomic binning, comparative biology and taxonomic classification.</title>
        <authorList>
            <person name="Goeker M."/>
        </authorList>
    </citation>
    <scope>NUCLEOTIDE SEQUENCE [LARGE SCALE GENOMIC DNA]</scope>
    <source>
        <strain evidence="1 2">DSM 44704</strain>
    </source>
</reference>
<accession>A0A318JXX4</accession>